<keyword evidence="1" id="KW-1133">Transmembrane helix</keyword>
<name>A0A9P3LD30_9APHY</name>
<gene>
    <name evidence="2" type="ORF">PsYK624_063000</name>
</gene>
<comment type="caution">
    <text evidence="2">The sequence shown here is derived from an EMBL/GenBank/DDBJ whole genome shotgun (WGS) entry which is preliminary data.</text>
</comment>
<sequence>MGNARIRSRTPDLKFLHAKVRLLVDKLGLSVLATSSPGPWPYSRRCDLDTATQPWHRRLHHRRSSGLGCAMLCMLIVVLHPADT</sequence>
<keyword evidence="1" id="KW-0812">Transmembrane</keyword>
<keyword evidence="1" id="KW-0472">Membrane</keyword>
<reference evidence="2 3" key="1">
    <citation type="submission" date="2021-08" db="EMBL/GenBank/DDBJ databases">
        <title>Draft Genome Sequence of Phanerochaete sordida strain YK-624.</title>
        <authorList>
            <person name="Mori T."/>
            <person name="Dohra H."/>
            <person name="Suzuki T."/>
            <person name="Kawagishi H."/>
            <person name="Hirai H."/>
        </authorList>
    </citation>
    <scope>NUCLEOTIDE SEQUENCE [LARGE SCALE GENOMIC DNA]</scope>
    <source>
        <strain evidence="2 3">YK-624</strain>
    </source>
</reference>
<evidence type="ECO:0000256" key="1">
    <source>
        <dbReference type="SAM" id="Phobius"/>
    </source>
</evidence>
<keyword evidence="3" id="KW-1185">Reference proteome</keyword>
<evidence type="ECO:0000313" key="3">
    <source>
        <dbReference type="Proteomes" id="UP000703269"/>
    </source>
</evidence>
<protein>
    <submittedName>
        <fullName evidence="2">Uncharacterized protein</fullName>
    </submittedName>
</protein>
<dbReference type="AlphaFoldDB" id="A0A9P3LD30"/>
<accession>A0A9P3LD30</accession>
<dbReference type="Proteomes" id="UP000703269">
    <property type="component" value="Unassembled WGS sequence"/>
</dbReference>
<dbReference type="EMBL" id="BPQB01000015">
    <property type="protein sequence ID" value="GJE90174.1"/>
    <property type="molecule type" value="Genomic_DNA"/>
</dbReference>
<organism evidence="2 3">
    <name type="scientific">Phanerochaete sordida</name>
    <dbReference type="NCBI Taxonomy" id="48140"/>
    <lineage>
        <taxon>Eukaryota</taxon>
        <taxon>Fungi</taxon>
        <taxon>Dikarya</taxon>
        <taxon>Basidiomycota</taxon>
        <taxon>Agaricomycotina</taxon>
        <taxon>Agaricomycetes</taxon>
        <taxon>Polyporales</taxon>
        <taxon>Phanerochaetaceae</taxon>
        <taxon>Phanerochaete</taxon>
    </lineage>
</organism>
<feature type="transmembrane region" description="Helical" evidence="1">
    <location>
        <begin position="65"/>
        <end position="82"/>
    </location>
</feature>
<proteinExistence type="predicted"/>
<evidence type="ECO:0000313" key="2">
    <source>
        <dbReference type="EMBL" id="GJE90174.1"/>
    </source>
</evidence>